<protein>
    <submittedName>
        <fullName evidence="2">Uncharacterized protein</fullName>
    </submittedName>
</protein>
<dbReference type="OrthoDB" id="10463767at2759"/>
<reference evidence="2 3" key="1">
    <citation type="submission" date="2016-08" db="EMBL/GenBank/DDBJ databases">
        <title>A Parts List for Fungal Cellulosomes Revealed by Comparative Genomics.</title>
        <authorList>
            <consortium name="DOE Joint Genome Institute"/>
            <person name="Haitjema C.H."/>
            <person name="Gilmore S.P."/>
            <person name="Henske J.K."/>
            <person name="Solomon K.V."/>
            <person name="De Groot R."/>
            <person name="Kuo A."/>
            <person name="Mondo S.J."/>
            <person name="Salamov A.A."/>
            <person name="Labutti K."/>
            <person name="Zhao Z."/>
            <person name="Chiniquy J."/>
            <person name="Barry K."/>
            <person name="Brewer H.M."/>
            <person name="Purvine S.O."/>
            <person name="Wright A.T."/>
            <person name="Boxma B."/>
            <person name="Van Alen T."/>
            <person name="Hackstein J.H."/>
            <person name="Baker S.E."/>
            <person name="Grigoriev I.V."/>
            <person name="O'Malley M.A."/>
        </authorList>
    </citation>
    <scope>NUCLEOTIDE SEQUENCE [LARGE SCALE GENOMIC DNA]</scope>
    <source>
        <strain evidence="2 3">S4</strain>
    </source>
</reference>
<keyword evidence="3" id="KW-1185">Reference proteome</keyword>
<comment type="caution">
    <text evidence="2">The sequence shown here is derived from an EMBL/GenBank/DDBJ whole genome shotgun (WGS) entry which is preliminary data.</text>
</comment>
<dbReference type="Gene3D" id="2.60.120.430">
    <property type="entry name" value="Galactose-binding lectin"/>
    <property type="match status" value="1"/>
</dbReference>
<organism evidence="2 3">
    <name type="scientific">Anaeromyces robustus</name>
    <dbReference type="NCBI Taxonomy" id="1754192"/>
    <lineage>
        <taxon>Eukaryota</taxon>
        <taxon>Fungi</taxon>
        <taxon>Fungi incertae sedis</taxon>
        <taxon>Chytridiomycota</taxon>
        <taxon>Chytridiomycota incertae sedis</taxon>
        <taxon>Neocallimastigomycetes</taxon>
        <taxon>Neocallimastigales</taxon>
        <taxon>Neocallimastigaceae</taxon>
        <taxon>Anaeromyces</taxon>
    </lineage>
</organism>
<feature type="signal peptide" evidence="1">
    <location>
        <begin position="1"/>
        <end position="20"/>
    </location>
</feature>
<accession>A0A1Y1XC73</accession>
<dbReference type="Proteomes" id="UP000193944">
    <property type="component" value="Unassembled WGS sequence"/>
</dbReference>
<gene>
    <name evidence="2" type="ORF">BCR32DRAFT_243473</name>
</gene>
<keyword evidence="1" id="KW-0732">Signal</keyword>
<proteinExistence type="predicted"/>
<reference evidence="2 3" key="2">
    <citation type="submission" date="2016-08" db="EMBL/GenBank/DDBJ databases">
        <title>Pervasive Adenine N6-methylation of Active Genes in Fungi.</title>
        <authorList>
            <consortium name="DOE Joint Genome Institute"/>
            <person name="Mondo S.J."/>
            <person name="Dannebaum R.O."/>
            <person name="Kuo R.C."/>
            <person name="Labutti K."/>
            <person name="Haridas S."/>
            <person name="Kuo A."/>
            <person name="Salamov A."/>
            <person name="Ahrendt S.R."/>
            <person name="Lipzen A."/>
            <person name="Sullivan W."/>
            <person name="Andreopoulos W.B."/>
            <person name="Clum A."/>
            <person name="Lindquist E."/>
            <person name="Daum C."/>
            <person name="Ramamoorthy G.K."/>
            <person name="Gryganskyi A."/>
            <person name="Culley D."/>
            <person name="Magnuson J.K."/>
            <person name="James T.Y."/>
            <person name="O'Malley M.A."/>
            <person name="Stajich J.E."/>
            <person name="Spatafora J.W."/>
            <person name="Visel A."/>
            <person name="Grigoriev I.V."/>
        </authorList>
    </citation>
    <scope>NUCLEOTIDE SEQUENCE [LARGE SCALE GENOMIC DNA]</scope>
    <source>
        <strain evidence="2 3">S4</strain>
    </source>
</reference>
<dbReference type="AlphaFoldDB" id="A0A1Y1XC73"/>
<evidence type="ECO:0000313" key="2">
    <source>
        <dbReference type="EMBL" id="ORX83325.1"/>
    </source>
</evidence>
<dbReference type="EMBL" id="MCFG01000075">
    <property type="protein sequence ID" value="ORX83325.1"/>
    <property type="molecule type" value="Genomic_DNA"/>
</dbReference>
<name>A0A1Y1XC73_9FUNG</name>
<evidence type="ECO:0000313" key="3">
    <source>
        <dbReference type="Proteomes" id="UP000193944"/>
    </source>
</evidence>
<sequence length="247" mass="28568">MSRIVYFLCFITYLWINVNAHKGGILKKEIFNSNVYDITPASVEKKEVESQYISIDFKDSFEIYKIITNYDFTSFKTLNLDYYIEKGSGQILLLDTNGENTYYTVLDTLSTTKNKWISVTYNIPTCSNFNAIGFKNINSLKLNFRDIAINNDDKLEVITKTLNSDFQNWSWTIDGIKYLNDCIQGSGVGQYGALSFFNGKEHYYYDYAEFEIKETDLNMNFVVSSDGCGDYNYPLNSYTPEKDVIYS</sequence>
<feature type="chain" id="PRO_5013344999" evidence="1">
    <location>
        <begin position="21"/>
        <end position="247"/>
    </location>
</feature>
<evidence type="ECO:0000256" key="1">
    <source>
        <dbReference type="SAM" id="SignalP"/>
    </source>
</evidence>